<dbReference type="CDD" id="cd02440">
    <property type="entry name" value="AdoMet_MTases"/>
    <property type="match status" value="1"/>
</dbReference>
<dbReference type="SUPFAM" id="SSF53335">
    <property type="entry name" value="S-adenosyl-L-methionine-dependent methyltransferases"/>
    <property type="match status" value="1"/>
</dbReference>
<protein>
    <submittedName>
        <fullName evidence="5">3-demethylubiquinone-9 3-methyltransferase</fullName>
        <ecNumber evidence="5">2.1.1.64</ecNumber>
    </submittedName>
</protein>
<evidence type="ECO:0000313" key="6">
    <source>
        <dbReference type="Proteomes" id="UP000249005"/>
    </source>
</evidence>
<evidence type="ECO:0000259" key="4">
    <source>
        <dbReference type="Pfam" id="PF13649"/>
    </source>
</evidence>
<dbReference type="Pfam" id="PF13649">
    <property type="entry name" value="Methyltransf_25"/>
    <property type="match status" value="1"/>
</dbReference>
<feature type="domain" description="Methyltransferase" evidence="4">
    <location>
        <begin position="46"/>
        <end position="137"/>
    </location>
</feature>
<accession>A0A2X4ULF2</accession>
<evidence type="ECO:0000256" key="3">
    <source>
        <dbReference type="ARBA" id="ARBA00022691"/>
    </source>
</evidence>
<dbReference type="EMBL" id="LS483470">
    <property type="protein sequence ID" value="SQI39541.1"/>
    <property type="molecule type" value="Genomic_DNA"/>
</dbReference>
<dbReference type="GO" id="GO:0061542">
    <property type="term" value="F:3-demethylubiquinol 3-O-methyltransferase activity"/>
    <property type="evidence" value="ECO:0007669"/>
    <property type="project" value="UniProtKB-EC"/>
</dbReference>
<dbReference type="KEGG" id="lri:NCTC12151_01381"/>
<reference evidence="5 6" key="1">
    <citation type="submission" date="2018-06" db="EMBL/GenBank/DDBJ databases">
        <authorList>
            <consortium name="Pathogen Informatics"/>
            <person name="Doyle S."/>
        </authorList>
    </citation>
    <scope>NUCLEOTIDE SEQUENCE [LARGE SCALE GENOMIC DNA]</scope>
    <source>
        <strain evidence="5 6">NCTC12151</strain>
    </source>
</reference>
<gene>
    <name evidence="5" type="primary">ubiG_2</name>
    <name evidence="5" type="ORF">NCTC12151_01381</name>
</gene>
<keyword evidence="6" id="KW-1185">Reference proteome</keyword>
<dbReference type="Gene3D" id="3.40.50.150">
    <property type="entry name" value="Vaccinia Virus protein VP39"/>
    <property type="match status" value="1"/>
</dbReference>
<dbReference type="GO" id="GO:0032259">
    <property type="term" value="P:methylation"/>
    <property type="evidence" value="ECO:0007669"/>
    <property type="project" value="UniProtKB-KW"/>
</dbReference>
<dbReference type="Proteomes" id="UP000249005">
    <property type="component" value="Chromosome 1"/>
</dbReference>
<dbReference type="AlphaFoldDB" id="A0A2X4ULF2"/>
<evidence type="ECO:0000256" key="2">
    <source>
        <dbReference type="ARBA" id="ARBA00022679"/>
    </source>
</evidence>
<dbReference type="OrthoDB" id="9791837at2"/>
<dbReference type="PANTHER" id="PTHR43464:SF19">
    <property type="entry name" value="UBIQUINONE BIOSYNTHESIS O-METHYLTRANSFERASE, MITOCHONDRIAL"/>
    <property type="match status" value="1"/>
</dbReference>
<name>A0A2X4ULF2_9GAMM</name>
<keyword evidence="2 5" id="KW-0808">Transferase</keyword>
<dbReference type="InterPro" id="IPR041698">
    <property type="entry name" value="Methyltransf_25"/>
</dbReference>
<dbReference type="EC" id="2.1.1.64" evidence="5"/>
<sequence>MKENIYDSERFFEKYSRFPRSVQGLAAAGEWHELQKMMPDFSGKKVLDLGCGFGWHCIYAAERGAHSVTGIDISQRMLAEAMQKTAFSNVEYRQMAIEDVYPEPESVDVVISSLALHYVADFDEVCRRVYEGLTPGGTFIFSVEHPTFTAEGGQDWYYDSAGNRLHWPVDRYFAEGWRKAVFLGEEVSKHHRTLTTYINGLLKHGFRLASLVEPQPAKHLLESVPEMADELRRPMMLLAAAVKP</sequence>
<proteinExistence type="predicted"/>
<evidence type="ECO:0000313" key="5">
    <source>
        <dbReference type="EMBL" id="SQI39541.1"/>
    </source>
</evidence>
<dbReference type="InterPro" id="IPR029063">
    <property type="entry name" value="SAM-dependent_MTases_sf"/>
</dbReference>
<keyword evidence="5" id="KW-0830">Ubiquinone</keyword>
<evidence type="ECO:0000256" key="1">
    <source>
        <dbReference type="ARBA" id="ARBA00022603"/>
    </source>
</evidence>
<dbReference type="PANTHER" id="PTHR43464">
    <property type="entry name" value="METHYLTRANSFERASE"/>
    <property type="match status" value="1"/>
</dbReference>
<keyword evidence="1 5" id="KW-0489">Methyltransferase</keyword>
<keyword evidence="3" id="KW-0949">S-adenosyl-L-methionine</keyword>
<organism evidence="5 6">
    <name type="scientific">Leminorella richardii</name>
    <dbReference type="NCBI Taxonomy" id="158841"/>
    <lineage>
        <taxon>Bacteria</taxon>
        <taxon>Pseudomonadati</taxon>
        <taxon>Pseudomonadota</taxon>
        <taxon>Gammaproteobacteria</taxon>
        <taxon>Enterobacterales</taxon>
        <taxon>Budviciaceae</taxon>
        <taxon>Leminorella</taxon>
    </lineage>
</organism>
<dbReference type="RefSeq" id="WP_111739968.1">
    <property type="nucleotide sequence ID" value="NZ_LR698987.1"/>
</dbReference>